<gene>
    <name evidence="8" type="ORF">BG015_004740</name>
</gene>
<feature type="domain" description="Zn(2)-C6 fungal-type" evidence="7">
    <location>
        <begin position="13"/>
        <end position="45"/>
    </location>
</feature>
<dbReference type="Proteomes" id="UP000748756">
    <property type="component" value="Unassembled WGS sequence"/>
</dbReference>
<evidence type="ECO:0000256" key="2">
    <source>
        <dbReference type="ARBA" id="ARBA00022723"/>
    </source>
</evidence>
<dbReference type="OrthoDB" id="2283631at2759"/>
<protein>
    <recommendedName>
        <fullName evidence="7">Zn(2)-C6 fungal-type domain-containing protein</fullName>
    </recommendedName>
</protein>
<keyword evidence="3" id="KW-0805">Transcription regulation</keyword>
<comment type="caution">
    <text evidence="8">The sequence shown here is derived from an EMBL/GenBank/DDBJ whole genome shotgun (WGS) entry which is preliminary data.</text>
</comment>
<dbReference type="PANTHER" id="PTHR47338:SF5">
    <property type="entry name" value="ZN(II)2CYS6 TRANSCRIPTION FACTOR (EUROFUNG)"/>
    <property type="match status" value="1"/>
</dbReference>
<dbReference type="GO" id="GO:0005634">
    <property type="term" value="C:nucleus"/>
    <property type="evidence" value="ECO:0007669"/>
    <property type="project" value="UniProtKB-SubCell"/>
</dbReference>
<accession>A0A9P5UYW5</accession>
<dbReference type="PANTHER" id="PTHR47338">
    <property type="entry name" value="ZN(II)2CYS6 TRANSCRIPTION FACTOR (EUROFUNG)-RELATED"/>
    <property type="match status" value="1"/>
</dbReference>
<feature type="region of interest" description="Disordered" evidence="6">
    <location>
        <begin position="63"/>
        <end position="111"/>
    </location>
</feature>
<proteinExistence type="predicted"/>
<dbReference type="PROSITE" id="PS00463">
    <property type="entry name" value="ZN2_CY6_FUNGAL_1"/>
    <property type="match status" value="1"/>
</dbReference>
<evidence type="ECO:0000256" key="1">
    <source>
        <dbReference type="ARBA" id="ARBA00004123"/>
    </source>
</evidence>
<dbReference type="Gene3D" id="4.10.240.10">
    <property type="entry name" value="Zn(2)-C6 fungal-type DNA-binding domain"/>
    <property type="match status" value="1"/>
</dbReference>
<dbReference type="AlphaFoldDB" id="A0A9P5UYW5"/>
<dbReference type="EMBL" id="JAAAUQ010002203">
    <property type="protein sequence ID" value="KAF9126295.1"/>
    <property type="molecule type" value="Genomic_DNA"/>
</dbReference>
<dbReference type="InterPro" id="IPR036864">
    <property type="entry name" value="Zn2-C6_fun-type_DNA-bd_sf"/>
</dbReference>
<sequence length="841" mass="93341">MTKIKPRLIARISCQECRRRKTRCNYDGQGDKCSTCARIGTACIFSQKNGVVLDMEKVMEENNPHLVHQREKEQRAKERERERELLQAELTRPNRSNSAGGMPGRSSPTEDLSHVMDRLQIDNYGIAPHTLRSFSQVAGDNDSAEPSSGESSATESMEPSTSTVTHDSDQPFHKRRSSSGASPGTHQRSRGRSEPLVDIQPDLIDLYFQHVHPFLLIVHKPSFLRRLYDPKDPVPDFLLAAIYAVASQYAPGRVQDGRRYFDLWLSRLDDTLDKPRLSTIQALLLIIKYQEGVKHNGFYFRTYMYTQMVIVLARELQLHKTSPVSMKLDKESHEVRRRLFWSIFVLDQFISVSQGRSMSFRDVEPEADMPCINNEDPDDTQEIENILNFIEYIKLSKINHQALMLVRKSLTKAIRAEDAIPQCRIITSAMVAWKASLPIRLQLASNMSARTPFGAMLHMVYHACLLMTLRSFCDDLSASQPEMTANSRETCSVSATNITVITDDLFTNHGIVSLTYPIRGCYFVIYCLIAAATIQANDIRRGTSGPIMFKRSLALLNIILRESTAVDIEKEVELLKNSMDSSMDYQGDYAYSSNPQYDHRPPLKHILPMSQKYGSRMPFGSSGVTPIRMRKISPKVGGPTTGSGDGVGKSKAVVGNPDGSQAFNGRAAGAIPSKPGQVGQPMTGSAPLPIPVDSKTNVQLISNSLNNNLPRPQQQDQGVFNNSANNGIANDWAQAGNRLLDDLDQGLKLSSSPEVPSRPIQPSLPIVPTLPSTNTSLSSFAAPAPYASDFNGFALAQQQLLSIPGGPTPAPMMSLAQFLSLQEEQQRQQKQSAQFLDSSPP</sequence>
<comment type="subcellular location">
    <subcellularLocation>
        <location evidence="1">Nucleus</location>
    </subcellularLocation>
</comment>
<keyword evidence="4" id="KW-0804">Transcription</keyword>
<dbReference type="InterPro" id="IPR001138">
    <property type="entry name" value="Zn2Cys6_DnaBD"/>
</dbReference>
<dbReference type="Pfam" id="PF00172">
    <property type="entry name" value="Zn_clus"/>
    <property type="match status" value="1"/>
</dbReference>
<dbReference type="CDD" id="cd12148">
    <property type="entry name" value="fungal_TF_MHR"/>
    <property type="match status" value="1"/>
</dbReference>
<keyword evidence="2" id="KW-0479">Metal-binding</keyword>
<keyword evidence="9" id="KW-1185">Reference proteome</keyword>
<feature type="region of interest" description="Disordered" evidence="6">
    <location>
        <begin position="747"/>
        <end position="766"/>
    </location>
</feature>
<dbReference type="SMART" id="SM00906">
    <property type="entry name" value="Fungal_trans"/>
    <property type="match status" value="1"/>
</dbReference>
<feature type="compositionally biased region" description="Basic and acidic residues" evidence="6">
    <location>
        <begin position="63"/>
        <end position="86"/>
    </location>
</feature>
<organism evidence="8 9">
    <name type="scientific">Linnemannia schmuckeri</name>
    <dbReference type="NCBI Taxonomy" id="64567"/>
    <lineage>
        <taxon>Eukaryota</taxon>
        <taxon>Fungi</taxon>
        <taxon>Fungi incertae sedis</taxon>
        <taxon>Mucoromycota</taxon>
        <taxon>Mortierellomycotina</taxon>
        <taxon>Mortierellomycetes</taxon>
        <taxon>Mortierellales</taxon>
        <taxon>Mortierellaceae</taxon>
        <taxon>Linnemannia</taxon>
    </lineage>
</organism>
<dbReference type="GO" id="GO:0006351">
    <property type="term" value="P:DNA-templated transcription"/>
    <property type="evidence" value="ECO:0007669"/>
    <property type="project" value="InterPro"/>
</dbReference>
<feature type="region of interest" description="Disordered" evidence="6">
    <location>
        <begin position="137"/>
        <end position="194"/>
    </location>
</feature>
<dbReference type="PROSITE" id="PS50048">
    <property type="entry name" value="ZN2_CY6_FUNGAL_2"/>
    <property type="match status" value="1"/>
</dbReference>
<feature type="region of interest" description="Disordered" evidence="6">
    <location>
        <begin position="631"/>
        <end position="725"/>
    </location>
</feature>
<evidence type="ECO:0000313" key="9">
    <source>
        <dbReference type="Proteomes" id="UP000748756"/>
    </source>
</evidence>
<dbReference type="CDD" id="cd00067">
    <property type="entry name" value="GAL4"/>
    <property type="match status" value="1"/>
</dbReference>
<feature type="non-terminal residue" evidence="8">
    <location>
        <position position="841"/>
    </location>
</feature>
<reference evidence="8" key="1">
    <citation type="journal article" date="2020" name="Fungal Divers.">
        <title>Resolving the Mortierellaceae phylogeny through synthesis of multi-gene phylogenetics and phylogenomics.</title>
        <authorList>
            <person name="Vandepol N."/>
            <person name="Liber J."/>
            <person name="Desiro A."/>
            <person name="Na H."/>
            <person name="Kennedy M."/>
            <person name="Barry K."/>
            <person name="Grigoriev I.V."/>
            <person name="Miller A.N."/>
            <person name="O'Donnell K."/>
            <person name="Stajich J.E."/>
            <person name="Bonito G."/>
        </authorList>
    </citation>
    <scope>NUCLEOTIDE SEQUENCE</scope>
    <source>
        <strain evidence="8">NRRL 6426</strain>
    </source>
</reference>
<dbReference type="GO" id="GO:0000981">
    <property type="term" value="F:DNA-binding transcription factor activity, RNA polymerase II-specific"/>
    <property type="evidence" value="ECO:0007669"/>
    <property type="project" value="InterPro"/>
</dbReference>
<dbReference type="Pfam" id="PF04082">
    <property type="entry name" value="Fungal_trans"/>
    <property type="match status" value="1"/>
</dbReference>
<evidence type="ECO:0000259" key="7">
    <source>
        <dbReference type="PROSITE" id="PS50048"/>
    </source>
</evidence>
<evidence type="ECO:0000313" key="8">
    <source>
        <dbReference type="EMBL" id="KAF9126295.1"/>
    </source>
</evidence>
<feature type="compositionally biased region" description="Polar residues" evidence="6">
    <location>
        <begin position="137"/>
        <end position="165"/>
    </location>
</feature>
<name>A0A9P5UYW5_9FUNG</name>
<keyword evidence="5" id="KW-0539">Nucleus</keyword>
<dbReference type="InterPro" id="IPR007219">
    <property type="entry name" value="XnlR_reg_dom"/>
</dbReference>
<dbReference type="GO" id="GO:0003677">
    <property type="term" value="F:DNA binding"/>
    <property type="evidence" value="ECO:0007669"/>
    <property type="project" value="InterPro"/>
</dbReference>
<evidence type="ECO:0000256" key="4">
    <source>
        <dbReference type="ARBA" id="ARBA00023163"/>
    </source>
</evidence>
<evidence type="ECO:0000256" key="3">
    <source>
        <dbReference type="ARBA" id="ARBA00023015"/>
    </source>
</evidence>
<feature type="region of interest" description="Disordered" evidence="6">
    <location>
        <begin position="821"/>
        <end position="841"/>
    </location>
</feature>
<dbReference type="GO" id="GO:0008270">
    <property type="term" value="F:zinc ion binding"/>
    <property type="evidence" value="ECO:0007669"/>
    <property type="project" value="InterPro"/>
</dbReference>
<evidence type="ECO:0000256" key="5">
    <source>
        <dbReference type="ARBA" id="ARBA00023242"/>
    </source>
</evidence>
<feature type="compositionally biased region" description="Low complexity" evidence="6">
    <location>
        <begin position="821"/>
        <end position="835"/>
    </location>
</feature>
<dbReference type="SUPFAM" id="SSF57701">
    <property type="entry name" value="Zn2/Cys6 DNA-binding domain"/>
    <property type="match status" value="1"/>
</dbReference>
<evidence type="ECO:0000256" key="6">
    <source>
        <dbReference type="SAM" id="MobiDB-lite"/>
    </source>
</evidence>
<dbReference type="InterPro" id="IPR050815">
    <property type="entry name" value="TF_fung"/>
</dbReference>
<feature type="compositionally biased region" description="Polar residues" evidence="6">
    <location>
        <begin position="694"/>
        <end position="725"/>
    </location>
</feature>